<dbReference type="PANTHER" id="PTHR46796:SF6">
    <property type="entry name" value="ARAC SUBFAMILY"/>
    <property type="match status" value="1"/>
</dbReference>
<dbReference type="InterPro" id="IPR018060">
    <property type="entry name" value="HTH_AraC"/>
</dbReference>
<dbReference type="GO" id="GO:0043565">
    <property type="term" value="F:sequence-specific DNA binding"/>
    <property type="evidence" value="ECO:0007669"/>
    <property type="project" value="InterPro"/>
</dbReference>
<evidence type="ECO:0000313" key="6">
    <source>
        <dbReference type="EMBL" id="GGA92998.1"/>
    </source>
</evidence>
<reference evidence="6" key="1">
    <citation type="journal article" date="2014" name="Int. J. Syst. Evol. Microbiol.">
        <title>Complete genome sequence of Corynebacterium casei LMG S-19264T (=DSM 44701T), isolated from a smear-ripened cheese.</title>
        <authorList>
            <consortium name="US DOE Joint Genome Institute (JGI-PGF)"/>
            <person name="Walter F."/>
            <person name="Albersmeier A."/>
            <person name="Kalinowski J."/>
            <person name="Ruckert C."/>
        </authorList>
    </citation>
    <scope>NUCLEOTIDE SEQUENCE</scope>
    <source>
        <strain evidence="6">CGMCC 1.15082</strain>
    </source>
</reference>
<dbReference type="Pfam" id="PF02311">
    <property type="entry name" value="AraC_binding"/>
    <property type="match status" value="1"/>
</dbReference>
<dbReference type="SUPFAM" id="SSF51215">
    <property type="entry name" value="Regulatory protein AraC"/>
    <property type="match status" value="1"/>
</dbReference>
<proteinExistence type="predicted"/>
<dbReference type="PANTHER" id="PTHR46796">
    <property type="entry name" value="HTH-TYPE TRANSCRIPTIONAL ACTIVATOR RHAS-RELATED"/>
    <property type="match status" value="1"/>
</dbReference>
<dbReference type="InterPro" id="IPR003313">
    <property type="entry name" value="AraC-bd"/>
</dbReference>
<feature type="domain" description="HTH araC/xylS-type" evidence="5">
    <location>
        <begin position="206"/>
        <end position="304"/>
    </location>
</feature>
<dbReference type="EMBL" id="BMHH01000007">
    <property type="protein sequence ID" value="GGA92998.1"/>
    <property type="molecule type" value="Genomic_DNA"/>
</dbReference>
<dbReference type="InterPro" id="IPR020449">
    <property type="entry name" value="Tscrpt_reg_AraC-type_HTH"/>
</dbReference>
<evidence type="ECO:0000256" key="3">
    <source>
        <dbReference type="ARBA" id="ARBA00023159"/>
    </source>
</evidence>
<dbReference type="InterPro" id="IPR018062">
    <property type="entry name" value="HTH_AraC-typ_CS"/>
</dbReference>
<keyword evidence="4" id="KW-0804">Transcription</keyword>
<dbReference type="InterPro" id="IPR009057">
    <property type="entry name" value="Homeodomain-like_sf"/>
</dbReference>
<dbReference type="Proteomes" id="UP000646478">
    <property type="component" value="Unassembled WGS sequence"/>
</dbReference>
<dbReference type="SUPFAM" id="SSF46689">
    <property type="entry name" value="Homeodomain-like"/>
    <property type="match status" value="2"/>
</dbReference>
<dbReference type="RefSeq" id="WP_236016130.1">
    <property type="nucleotide sequence ID" value="NZ_BMHH01000007.1"/>
</dbReference>
<sequence>MNRRLPSAPDRTSPAGLAHYIAGRTLQSADGPAWQDVFIQIFSHNATQQPFLVPAVAEPLIVWIVSGRAAVEERDLGGDWTASRVSVGDFFLTRSPVPYELRWRAEGDEPFKVMHLYLSVPLFEKMAREITGQTSAVTLRDVSGERDEMLSHMLALLHEELKIGAEASPLFVQGLAQSLAAHLVRRYAASDAKTRPRNALPGAKLRRAVAHMEAHLDRPFDLKQLAQAVGLSAFHFTRLFRQATGLPPSRYFIQQRILKAQQLLQETDASIIEIGMAVGYSSPSHFAQIFRRETGISPSTYRRD</sequence>
<keyword evidence="3" id="KW-0010">Activator</keyword>
<evidence type="ECO:0000256" key="2">
    <source>
        <dbReference type="ARBA" id="ARBA00023125"/>
    </source>
</evidence>
<evidence type="ECO:0000256" key="1">
    <source>
        <dbReference type="ARBA" id="ARBA00023015"/>
    </source>
</evidence>
<dbReference type="InterPro" id="IPR050204">
    <property type="entry name" value="AraC_XylS_family_regulators"/>
</dbReference>
<protein>
    <submittedName>
        <fullName evidence="6">AraC family transcriptional regulator</fullName>
    </submittedName>
</protein>
<dbReference type="PROSITE" id="PS00041">
    <property type="entry name" value="HTH_ARAC_FAMILY_1"/>
    <property type="match status" value="1"/>
</dbReference>
<name>A0A916SCQ9_9HYPH</name>
<keyword evidence="7" id="KW-1185">Reference proteome</keyword>
<dbReference type="PROSITE" id="PS01124">
    <property type="entry name" value="HTH_ARAC_FAMILY_2"/>
    <property type="match status" value="1"/>
</dbReference>
<organism evidence="6 7">
    <name type="scientific">Brucella endophytica</name>
    <dbReference type="NCBI Taxonomy" id="1963359"/>
    <lineage>
        <taxon>Bacteria</taxon>
        <taxon>Pseudomonadati</taxon>
        <taxon>Pseudomonadota</taxon>
        <taxon>Alphaproteobacteria</taxon>
        <taxon>Hyphomicrobiales</taxon>
        <taxon>Brucellaceae</taxon>
        <taxon>Brucella/Ochrobactrum group</taxon>
        <taxon>Brucella</taxon>
    </lineage>
</organism>
<dbReference type="AlphaFoldDB" id="A0A916SCQ9"/>
<gene>
    <name evidence="6" type="ORF">GCM10011491_21360</name>
</gene>
<dbReference type="Pfam" id="PF12833">
    <property type="entry name" value="HTH_18"/>
    <property type="match status" value="1"/>
</dbReference>
<dbReference type="GO" id="GO:0003700">
    <property type="term" value="F:DNA-binding transcription factor activity"/>
    <property type="evidence" value="ECO:0007669"/>
    <property type="project" value="InterPro"/>
</dbReference>
<evidence type="ECO:0000256" key="4">
    <source>
        <dbReference type="ARBA" id="ARBA00023163"/>
    </source>
</evidence>
<dbReference type="Gene3D" id="1.10.10.60">
    <property type="entry name" value="Homeodomain-like"/>
    <property type="match status" value="2"/>
</dbReference>
<reference evidence="6" key="2">
    <citation type="submission" date="2020-09" db="EMBL/GenBank/DDBJ databases">
        <authorList>
            <person name="Sun Q."/>
            <person name="Zhou Y."/>
        </authorList>
    </citation>
    <scope>NUCLEOTIDE SEQUENCE</scope>
    <source>
        <strain evidence="6">CGMCC 1.15082</strain>
    </source>
</reference>
<evidence type="ECO:0000259" key="5">
    <source>
        <dbReference type="PROSITE" id="PS01124"/>
    </source>
</evidence>
<dbReference type="InterPro" id="IPR037923">
    <property type="entry name" value="HTH-like"/>
</dbReference>
<keyword evidence="2" id="KW-0238">DNA-binding</keyword>
<comment type="caution">
    <text evidence="6">The sequence shown here is derived from an EMBL/GenBank/DDBJ whole genome shotgun (WGS) entry which is preliminary data.</text>
</comment>
<keyword evidence="1" id="KW-0805">Transcription regulation</keyword>
<dbReference type="SMART" id="SM00342">
    <property type="entry name" value="HTH_ARAC"/>
    <property type="match status" value="1"/>
</dbReference>
<evidence type="ECO:0000313" key="7">
    <source>
        <dbReference type="Proteomes" id="UP000646478"/>
    </source>
</evidence>
<dbReference type="PRINTS" id="PR00032">
    <property type="entry name" value="HTHARAC"/>
</dbReference>
<accession>A0A916SCQ9</accession>